<evidence type="ECO:0000313" key="3">
    <source>
        <dbReference type="Proteomes" id="UP001374803"/>
    </source>
</evidence>
<feature type="transmembrane region" description="Helical" evidence="1">
    <location>
        <begin position="216"/>
        <end position="235"/>
    </location>
</feature>
<keyword evidence="1" id="KW-0472">Membrane</keyword>
<keyword evidence="3" id="KW-1185">Reference proteome</keyword>
<accession>A0ABZ2LN08</accession>
<dbReference type="Proteomes" id="UP001374803">
    <property type="component" value="Chromosome"/>
</dbReference>
<protein>
    <submittedName>
        <fullName evidence="2">Uncharacterized protein</fullName>
    </submittedName>
</protein>
<keyword evidence="1" id="KW-0812">Transmembrane</keyword>
<evidence type="ECO:0000313" key="2">
    <source>
        <dbReference type="EMBL" id="WXB10272.1"/>
    </source>
</evidence>
<reference evidence="2" key="1">
    <citation type="submission" date="2021-12" db="EMBL/GenBank/DDBJ databases">
        <title>Discovery of the Pendulisporaceae a myxobacterial family with distinct sporulation behavior and unique specialized metabolism.</title>
        <authorList>
            <person name="Garcia R."/>
            <person name="Popoff A."/>
            <person name="Bader C.D."/>
            <person name="Loehr J."/>
            <person name="Walesch S."/>
            <person name="Walt C."/>
            <person name="Boldt J."/>
            <person name="Bunk B."/>
            <person name="Haeckl F.J.F.P.J."/>
            <person name="Gunesch A.P."/>
            <person name="Birkelbach J."/>
            <person name="Nuebel U."/>
            <person name="Pietschmann T."/>
            <person name="Bach T."/>
            <person name="Mueller R."/>
        </authorList>
    </citation>
    <scope>NUCLEOTIDE SEQUENCE</scope>
    <source>
        <strain evidence="2">MSr11367</strain>
    </source>
</reference>
<name>A0ABZ2LN08_9BACT</name>
<dbReference type="RefSeq" id="WP_394839949.1">
    <property type="nucleotide sequence ID" value="NZ_CP089983.1"/>
</dbReference>
<keyword evidence="1" id="KW-1133">Transmembrane helix</keyword>
<organism evidence="2 3">
    <name type="scientific">Pendulispora rubella</name>
    <dbReference type="NCBI Taxonomy" id="2741070"/>
    <lineage>
        <taxon>Bacteria</taxon>
        <taxon>Pseudomonadati</taxon>
        <taxon>Myxococcota</taxon>
        <taxon>Myxococcia</taxon>
        <taxon>Myxococcales</taxon>
        <taxon>Sorangiineae</taxon>
        <taxon>Pendulisporaceae</taxon>
        <taxon>Pendulispora</taxon>
    </lineage>
</organism>
<dbReference type="EMBL" id="CP089983">
    <property type="protein sequence ID" value="WXB10272.1"/>
    <property type="molecule type" value="Genomic_DNA"/>
</dbReference>
<sequence length="250" mass="26970">MALGTWSSFVRAEKIVNGSLSIDIDPGSNGVCVVKPASRYDAENCADVNVAAERRKFATWQGSVLPVAVMHVREGDARHHVLMVEYKNLRTEFDQESAREFARIVRENMRADWKVAALTPDAQLEPTQVRIQGVQVTSFDATPAIAADDPRRAWSYTLVFAVPTDQAVYGIIFAGAPENAAAVSALASRSLATLRAKPAGPPAPKTPTLAYRVGRAVGALAIFGVLAFILVRALLGKSKANPQYEPEGRP</sequence>
<evidence type="ECO:0000256" key="1">
    <source>
        <dbReference type="SAM" id="Phobius"/>
    </source>
</evidence>
<gene>
    <name evidence="2" type="ORF">LVJ94_23965</name>
</gene>
<proteinExistence type="predicted"/>